<name>A0AAV0ARV9_PHAPC</name>
<dbReference type="EMBL" id="CALTRL010001196">
    <property type="protein sequence ID" value="CAH7671461.1"/>
    <property type="molecule type" value="Genomic_DNA"/>
</dbReference>
<dbReference type="Proteomes" id="UP001153365">
    <property type="component" value="Unassembled WGS sequence"/>
</dbReference>
<dbReference type="AlphaFoldDB" id="A0AAV0ARV9"/>
<comment type="caution">
    <text evidence="1">The sequence shown here is derived from an EMBL/GenBank/DDBJ whole genome shotgun (WGS) entry which is preliminary data.</text>
</comment>
<keyword evidence="2" id="KW-1185">Reference proteome</keyword>
<sequence>MVAPAKRMVVLIGVAIRLRQKTTSIALQLKSLPKLPHGQLGVSLIHHKGNPQSQQLVSIQLTSQLLCSRVVARRPSTASPVASTSRCSKLQFEGFTHDGRLAMALLVDTHYLLGQGIRELIRSNPTNERIKEMGSWLEHLELNGMVPYEA</sequence>
<proteinExistence type="predicted"/>
<accession>A0AAV0ARV9</accession>
<reference evidence="1" key="1">
    <citation type="submission" date="2022-06" db="EMBL/GenBank/DDBJ databases">
        <authorList>
            <consortium name="SYNGENTA / RWTH Aachen University"/>
        </authorList>
    </citation>
    <scope>NUCLEOTIDE SEQUENCE</scope>
</reference>
<evidence type="ECO:0000313" key="1">
    <source>
        <dbReference type="EMBL" id="CAH7671461.1"/>
    </source>
</evidence>
<organism evidence="1 2">
    <name type="scientific">Phakopsora pachyrhizi</name>
    <name type="common">Asian soybean rust disease fungus</name>
    <dbReference type="NCBI Taxonomy" id="170000"/>
    <lineage>
        <taxon>Eukaryota</taxon>
        <taxon>Fungi</taxon>
        <taxon>Dikarya</taxon>
        <taxon>Basidiomycota</taxon>
        <taxon>Pucciniomycotina</taxon>
        <taxon>Pucciniomycetes</taxon>
        <taxon>Pucciniales</taxon>
        <taxon>Phakopsoraceae</taxon>
        <taxon>Phakopsora</taxon>
    </lineage>
</organism>
<protein>
    <submittedName>
        <fullName evidence="1">Uncharacterized protein</fullName>
    </submittedName>
</protein>
<evidence type="ECO:0000313" key="2">
    <source>
        <dbReference type="Proteomes" id="UP001153365"/>
    </source>
</evidence>
<gene>
    <name evidence="1" type="ORF">PPACK8108_LOCUS6237</name>
</gene>